<dbReference type="Proteomes" id="UP000798808">
    <property type="component" value="Unassembled WGS sequence"/>
</dbReference>
<organism evidence="1 2">
    <name type="scientific">Fulvivirga kasyanovii</name>
    <dbReference type="NCBI Taxonomy" id="396812"/>
    <lineage>
        <taxon>Bacteria</taxon>
        <taxon>Pseudomonadati</taxon>
        <taxon>Bacteroidota</taxon>
        <taxon>Cytophagia</taxon>
        <taxon>Cytophagales</taxon>
        <taxon>Fulvivirgaceae</taxon>
        <taxon>Fulvivirga</taxon>
    </lineage>
</organism>
<keyword evidence="2" id="KW-1185">Reference proteome</keyword>
<name>A0ABW9RI52_9BACT</name>
<sequence length="136" mass="15498">MDKTLIALLPFFGVVTGAFLQYIFTNLRERQSQKKQLKIKAYADYALAAAELSSRDKNMHAMARVKLTDAKVRIAIYGSEQVVKYIADFDRNGANLANFEGKKRFIKIIKTMRAENKKDNVTHEDFAQVLFSSDLT</sequence>
<evidence type="ECO:0000313" key="1">
    <source>
        <dbReference type="EMBL" id="MTI23744.1"/>
    </source>
</evidence>
<reference evidence="1 2" key="1">
    <citation type="submission" date="2019-02" db="EMBL/GenBank/DDBJ databases">
        <authorList>
            <person name="Goldberg S.R."/>
            <person name="Haltli B.A."/>
            <person name="Correa H."/>
            <person name="Russell K.G."/>
        </authorList>
    </citation>
    <scope>NUCLEOTIDE SEQUENCE [LARGE SCALE GENOMIC DNA]</scope>
    <source>
        <strain evidence="1 2">JCM 16186</strain>
    </source>
</reference>
<evidence type="ECO:0000313" key="2">
    <source>
        <dbReference type="Proteomes" id="UP000798808"/>
    </source>
</evidence>
<proteinExistence type="predicted"/>
<dbReference type="EMBL" id="SMLW01000292">
    <property type="protein sequence ID" value="MTI23744.1"/>
    <property type="molecule type" value="Genomic_DNA"/>
</dbReference>
<dbReference type="RefSeq" id="WP_155168994.1">
    <property type="nucleotide sequence ID" value="NZ_BAAAFL010000029.1"/>
</dbReference>
<accession>A0ABW9RI52</accession>
<comment type="caution">
    <text evidence="1">The sequence shown here is derived from an EMBL/GenBank/DDBJ whole genome shotgun (WGS) entry which is preliminary data.</text>
</comment>
<protein>
    <submittedName>
        <fullName evidence="1">Uncharacterized protein</fullName>
    </submittedName>
</protein>
<gene>
    <name evidence="1" type="ORF">E1163_02145</name>
</gene>